<evidence type="ECO:0000256" key="1">
    <source>
        <dbReference type="SAM" id="Phobius"/>
    </source>
</evidence>
<gene>
    <name evidence="3" type="ORF">C4D60_Mb07t06670</name>
</gene>
<protein>
    <recommendedName>
        <fullName evidence="2">PhoD-like phosphatase metallophosphatase domain-containing protein</fullName>
    </recommendedName>
</protein>
<keyword evidence="1" id="KW-0472">Membrane</keyword>
<evidence type="ECO:0000313" key="3">
    <source>
        <dbReference type="EMBL" id="THU59879.1"/>
    </source>
</evidence>
<keyword evidence="4" id="KW-1185">Reference proteome</keyword>
<dbReference type="EMBL" id="PYDT01000005">
    <property type="protein sequence ID" value="THU59879.1"/>
    <property type="molecule type" value="Genomic_DNA"/>
</dbReference>
<feature type="transmembrane region" description="Helical" evidence="1">
    <location>
        <begin position="268"/>
        <end position="286"/>
    </location>
</feature>
<keyword evidence="1" id="KW-0812">Transmembrane</keyword>
<dbReference type="Proteomes" id="UP000317650">
    <property type="component" value="Chromosome 7"/>
</dbReference>
<dbReference type="Pfam" id="PF09423">
    <property type="entry name" value="PhoD"/>
    <property type="match status" value="1"/>
</dbReference>
<feature type="domain" description="PhoD-like phosphatase metallophosphatase" evidence="2">
    <location>
        <begin position="11"/>
        <end position="192"/>
    </location>
</feature>
<dbReference type="CDD" id="cd07389">
    <property type="entry name" value="MPP_PhoD"/>
    <property type="match status" value="1"/>
</dbReference>
<dbReference type="SUPFAM" id="SSF56300">
    <property type="entry name" value="Metallo-dependent phosphatases"/>
    <property type="match status" value="1"/>
</dbReference>
<dbReference type="PANTHER" id="PTHR33987">
    <property type="entry name" value="CALCINEURIN-LIKE METALLO-PHOSPHOESTERASE SUPERFAMILY PROTEIN"/>
    <property type="match status" value="1"/>
</dbReference>
<accession>A0A4S8JEM4</accession>
<dbReference type="PANTHER" id="PTHR33987:SF1">
    <property type="entry name" value="CALCINEURIN-LIKE METALLO-PHOSPHOESTERASE SUPERFAMILY PROTEIN"/>
    <property type="match status" value="1"/>
</dbReference>
<sequence>MRWLPVLRQPIWDAIVDFDPQVFVWLGDNIYGDNKLPFRVLGKERTIGPWKNVPRFFPSTEQEMRRRYQLAKSNPGYSQLRQTAQVIGTWDDHDYGLNDAGKEFSGKNTSQRLLLDFLDEADDSPRRQQAGVYTSYLYGPKGKQVKVILLDTRYHRDPLSSDGTILGDSQWEWLEKELNSPESEITIIASSIQRSGVFFISGDVHFGEITRYDCGGQYPLYDITSSGLTQAIEKVVPPFFAFAVRAIAWLTPTTMRVSSVKCRYKSCTYVLIVAFVLFAYTIVLVSKKFLLKFKID</sequence>
<reference evidence="3 4" key="1">
    <citation type="journal article" date="2019" name="Nat. Plants">
        <title>Genome sequencing of Musa balbisiana reveals subgenome evolution and function divergence in polyploid bananas.</title>
        <authorList>
            <person name="Yao X."/>
        </authorList>
    </citation>
    <scope>NUCLEOTIDE SEQUENCE [LARGE SCALE GENOMIC DNA]</scope>
    <source>
        <strain evidence="4">cv. DH-PKW</strain>
        <tissue evidence="3">Leaves</tissue>
    </source>
</reference>
<evidence type="ECO:0000313" key="4">
    <source>
        <dbReference type="Proteomes" id="UP000317650"/>
    </source>
</evidence>
<keyword evidence="1" id="KW-1133">Transmembrane helix</keyword>
<dbReference type="InterPro" id="IPR038607">
    <property type="entry name" value="PhoD-like_sf"/>
</dbReference>
<comment type="caution">
    <text evidence="3">The sequence shown here is derived from an EMBL/GenBank/DDBJ whole genome shotgun (WGS) entry which is preliminary data.</text>
</comment>
<dbReference type="AlphaFoldDB" id="A0A4S8JEM4"/>
<dbReference type="InterPro" id="IPR029052">
    <property type="entry name" value="Metallo-depent_PP-like"/>
</dbReference>
<dbReference type="InterPro" id="IPR018946">
    <property type="entry name" value="PhoD-like_MPP"/>
</dbReference>
<name>A0A4S8JEM4_MUSBA</name>
<dbReference type="STRING" id="52838.A0A4S8JEM4"/>
<evidence type="ECO:0000259" key="2">
    <source>
        <dbReference type="Pfam" id="PF09423"/>
    </source>
</evidence>
<organism evidence="3 4">
    <name type="scientific">Musa balbisiana</name>
    <name type="common">Banana</name>
    <dbReference type="NCBI Taxonomy" id="52838"/>
    <lineage>
        <taxon>Eukaryota</taxon>
        <taxon>Viridiplantae</taxon>
        <taxon>Streptophyta</taxon>
        <taxon>Embryophyta</taxon>
        <taxon>Tracheophyta</taxon>
        <taxon>Spermatophyta</taxon>
        <taxon>Magnoliopsida</taxon>
        <taxon>Liliopsida</taxon>
        <taxon>Zingiberales</taxon>
        <taxon>Musaceae</taxon>
        <taxon>Musa</taxon>
    </lineage>
</organism>
<dbReference type="Gene3D" id="3.60.21.70">
    <property type="entry name" value="PhoD-like phosphatase"/>
    <property type="match status" value="1"/>
</dbReference>
<proteinExistence type="predicted"/>